<dbReference type="InterPro" id="IPR010723">
    <property type="entry name" value="HemN_C"/>
</dbReference>
<dbReference type="SFLD" id="SFLDG01065">
    <property type="entry name" value="anaerobic_coproporphyrinogen-I"/>
    <property type="match status" value="1"/>
</dbReference>
<evidence type="ECO:0000313" key="5">
    <source>
        <dbReference type="Proteomes" id="UP000616201"/>
    </source>
</evidence>
<keyword evidence="2" id="KW-0479">Metal-binding</keyword>
<evidence type="ECO:0000256" key="1">
    <source>
        <dbReference type="ARBA" id="ARBA00006100"/>
    </source>
</evidence>
<keyword evidence="2" id="KW-0004">4Fe-4S</keyword>
<keyword evidence="2" id="KW-0349">Heme</keyword>
<dbReference type="AlphaFoldDB" id="A0A928UVF2"/>
<dbReference type="SFLD" id="SFLDF00288">
    <property type="entry name" value="HemN-like__clustered_with_nucl"/>
    <property type="match status" value="1"/>
</dbReference>
<reference evidence="4" key="1">
    <citation type="submission" date="2018-02" db="EMBL/GenBank/DDBJ databases">
        <authorList>
            <person name="Vasarhelyi B.M."/>
            <person name="Deshmukh S."/>
            <person name="Balint B."/>
            <person name="Kukolya J."/>
        </authorList>
    </citation>
    <scope>NUCLEOTIDE SEQUENCE</scope>
    <source>
        <strain evidence="4">KB22</strain>
    </source>
</reference>
<keyword evidence="2" id="KW-0143">Chaperone</keyword>
<dbReference type="RefSeq" id="WP_196934233.1">
    <property type="nucleotide sequence ID" value="NZ_MU158697.1"/>
</dbReference>
<dbReference type="InterPro" id="IPR006638">
    <property type="entry name" value="Elp3/MiaA/NifB-like_rSAM"/>
</dbReference>
<evidence type="ECO:0000313" key="4">
    <source>
        <dbReference type="EMBL" id="MBE8714061.1"/>
    </source>
</evidence>
<dbReference type="SUPFAM" id="SSF102114">
    <property type="entry name" value="Radical SAM enzymes"/>
    <property type="match status" value="1"/>
</dbReference>
<keyword evidence="2" id="KW-0949">S-adenosyl-L-methionine</keyword>
<dbReference type="NCBIfam" id="TIGR00539">
    <property type="entry name" value="hemN_rel"/>
    <property type="match status" value="1"/>
</dbReference>
<protein>
    <recommendedName>
        <fullName evidence="2">Heme chaperone HemW</fullName>
    </recommendedName>
</protein>
<dbReference type="GO" id="GO:0006779">
    <property type="term" value="P:porphyrin-containing compound biosynthetic process"/>
    <property type="evidence" value="ECO:0007669"/>
    <property type="project" value="InterPro"/>
</dbReference>
<dbReference type="EMBL" id="PRDK01000005">
    <property type="protein sequence ID" value="MBE8714061.1"/>
    <property type="molecule type" value="Genomic_DNA"/>
</dbReference>
<keyword evidence="2" id="KW-0963">Cytoplasm</keyword>
<dbReference type="SFLD" id="SFLDF00562">
    <property type="entry name" value="HemN-like__clustered_with_heat"/>
    <property type="match status" value="1"/>
</dbReference>
<evidence type="ECO:0000256" key="2">
    <source>
        <dbReference type="RuleBase" id="RU364116"/>
    </source>
</evidence>
<proteinExistence type="inferred from homology"/>
<dbReference type="Pfam" id="PF06969">
    <property type="entry name" value="HemN_C"/>
    <property type="match status" value="1"/>
</dbReference>
<sequence>MLYFHIPFCKQACHYCDFHFSTSLKYKDEMLVALENELKVRASYLEDKTVRSIYFGGGTPSLLSASEIARLIGQVEQHYEIASDAEITIEANPDDLTKQKVADLKGTEINRFSIGIQSFFEEDLRWMNRAHDAQEADAAIKRVQDAGFENITSDLIYGFPLLTDEKWLSNIQKLIDFQIPHISSYAMTVESKTALDQFIKKGKTPAMDELQSADQFTLLMEKLIANGFQHYEISNFAKPGMYAKHNTNYWRGKHYLGIGPSAHSFNGTSRSWNVANNAKYIAGVEEKSLNIETEALSTEDRINEYIMTSLRTMWGIDLDKVQAEFGSHTKDYLEKEIQPFIEKGDAEKSNQHIILTQQGKLVADHVASELFLVDKMDF</sequence>
<dbReference type="GO" id="GO:0051539">
    <property type="term" value="F:4 iron, 4 sulfur cluster binding"/>
    <property type="evidence" value="ECO:0007669"/>
    <property type="project" value="UniProtKB-UniRule"/>
</dbReference>
<dbReference type="PANTHER" id="PTHR13932:SF5">
    <property type="entry name" value="RADICAL S-ADENOSYL METHIONINE DOMAIN-CONTAINING PROTEIN 1, MITOCHONDRIAL"/>
    <property type="match status" value="1"/>
</dbReference>
<dbReference type="InterPro" id="IPR007197">
    <property type="entry name" value="rSAM"/>
</dbReference>
<dbReference type="SMART" id="SM00729">
    <property type="entry name" value="Elp3"/>
    <property type="match status" value="1"/>
</dbReference>
<comment type="similarity">
    <text evidence="1">Belongs to the anaerobic coproporphyrinogen-III oxidase family. HemW subfamily.</text>
</comment>
<dbReference type="Gene3D" id="3.80.30.20">
    <property type="entry name" value="tm_1862 like domain"/>
    <property type="match status" value="1"/>
</dbReference>
<dbReference type="GO" id="GO:0004109">
    <property type="term" value="F:coproporphyrinogen oxidase activity"/>
    <property type="evidence" value="ECO:0007669"/>
    <property type="project" value="InterPro"/>
</dbReference>
<comment type="subcellular location">
    <subcellularLocation>
        <location evidence="2">Cytoplasm</location>
    </subcellularLocation>
</comment>
<feature type="domain" description="Radical SAM core" evidence="3">
    <location>
        <begin position="1"/>
        <end position="229"/>
    </location>
</feature>
<accession>A0A928UVF2</accession>
<keyword evidence="2" id="KW-0411">Iron-sulfur</keyword>
<dbReference type="InterPro" id="IPR034505">
    <property type="entry name" value="Coproporphyrinogen-III_oxidase"/>
</dbReference>
<dbReference type="Proteomes" id="UP000616201">
    <property type="component" value="Unassembled WGS sequence"/>
</dbReference>
<dbReference type="CDD" id="cd01335">
    <property type="entry name" value="Radical_SAM"/>
    <property type="match status" value="1"/>
</dbReference>
<comment type="caution">
    <text evidence="4">The sequence shown here is derived from an EMBL/GenBank/DDBJ whole genome shotgun (WGS) entry which is preliminary data.</text>
</comment>
<keyword evidence="5" id="KW-1185">Reference proteome</keyword>
<keyword evidence="2" id="KW-0408">Iron</keyword>
<dbReference type="GO" id="GO:0005737">
    <property type="term" value="C:cytoplasm"/>
    <property type="evidence" value="ECO:0007669"/>
    <property type="project" value="UniProtKB-SubCell"/>
</dbReference>
<dbReference type="PANTHER" id="PTHR13932">
    <property type="entry name" value="COPROPORPHYRINIGEN III OXIDASE"/>
    <property type="match status" value="1"/>
</dbReference>
<organism evidence="4 5">
    <name type="scientific">Sphingobacterium hungaricum</name>
    <dbReference type="NCBI Taxonomy" id="2082723"/>
    <lineage>
        <taxon>Bacteria</taxon>
        <taxon>Pseudomonadati</taxon>
        <taxon>Bacteroidota</taxon>
        <taxon>Sphingobacteriia</taxon>
        <taxon>Sphingobacteriales</taxon>
        <taxon>Sphingobacteriaceae</taxon>
        <taxon>Sphingobacterium</taxon>
    </lineage>
</organism>
<dbReference type="PROSITE" id="PS51918">
    <property type="entry name" value="RADICAL_SAM"/>
    <property type="match status" value="1"/>
</dbReference>
<dbReference type="InterPro" id="IPR023404">
    <property type="entry name" value="rSAM_horseshoe"/>
</dbReference>
<evidence type="ECO:0000259" key="3">
    <source>
        <dbReference type="PROSITE" id="PS51918"/>
    </source>
</evidence>
<dbReference type="GO" id="GO:0046872">
    <property type="term" value="F:metal ion binding"/>
    <property type="evidence" value="ECO:0007669"/>
    <property type="project" value="UniProtKB-UniRule"/>
</dbReference>
<dbReference type="InterPro" id="IPR004559">
    <property type="entry name" value="HemW-like"/>
</dbReference>
<name>A0A928UVF2_9SPHI</name>
<gene>
    <name evidence="4" type="ORF">C4F49_10250</name>
</gene>
<dbReference type="SFLD" id="SFLDS00029">
    <property type="entry name" value="Radical_SAM"/>
    <property type="match status" value="1"/>
</dbReference>
<dbReference type="InterPro" id="IPR058240">
    <property type="entry name" value="rSAM_sf"/>
</dbReference>
<dbReference type="Pfam" id="PF04055">
    <property type="entry name" value="Radical_SAM"/>
    <property type="match status" value="1"/>
</dbReference>
<comment type="function">
    <text evidence="2">Probably acts as a heme chaperone, transferring heme to an unknown acceptor. Binds one molecule of heme per monomer, possibly covalently. Binds 1 [4Fe-4S] cluster. The cluster is coordinated with 3 cysteines and an exchangeable S-adenosyl-L-methionine.</text>
</comment>